<keyword evidence="1" id="KW-0732">Signal</keyword>
<feature type="signal peptide" evidence="1">
    <location>
        <begin position="1"/>
        <end position="28"/>
    </location>
</feature>
<gene>
    <name evidence="3" type="ORF">BQ8794_220052</name>
</gene>
<dbReference type="EMBL" id="FTPD01000015">
    <property type="protein sequence ID" value="SIT55488.1"/>
    <property type="molecule type" value="Genomic_DNA"/>
</dbReference>
<sequence>MNPTKRLAMFALLFGWLALPVSVTVAGAQTVETGIVELKDSKIEYFSRGEGEPIVLLPGGTLKVGYLDGLADALAKAGHRVVGINFRGSGNSIGPSEAVTLQTMADDVAGVIKALNLGPVNVAGNDFGNRVARMFAASHPELTRSVILLAAGGKVQPALAPTVRARPTEARKCPVWALSGSFGGRSESVV</sequence>
<dbReference type="InterPro" id="IPR029058">
    <property type="entry name" value="AB_hydrolase_fold"/>
</dbReference>
<evidence type="ECO:0000313" key="3">
    <source>
        <dbReference type="EMBL" id="SIT55488.1"/>
    </source>
</evidence>
<dbReference type="STRING" id="1631249.BQ8794_220052"/>
<dbReference type="Pfam" id="PF00561">
    <property type="entry name" value="Abhydrolase_1"/>
    <property type="match status" value="1"/>
</dbReference>
<evidence type="ECO:0000313" key="4">
    <source>
        <dbReference type="Proteomes" id="UP000188388"/>
    </source>
</evidence>
<dbReference type="GO" id="GO:0016020">
    <property type="term" value="C:membrane"/>
    <property type="evidence" value="ECO:0007669"/>
    <property type="project" value="TreeGrafter"/>
</dbReference>
<dbReference type="PANTHER" id="PTHR43798:SF33">
    <property type="entry name" value="HYDROLASE, PUTATIVE (AFU_ORTHOLOGUE AFUA_2G14860)-RELATED"/>
    <property type="match status" value="1"/>
</dbReference>
<protein>
    <recommendedName>
        <fullName evidence="2">AB hydrolase-1 domain-containing protein</fullName>
    </recommendedName>
</protein>
<evidence type="ECO:0000256" key="1">
    <source>
        <dbReference type="SAM" id="SignalP"/>
    </source>
</evidence>
<dbReference type="PANTHER" id="PTHR43798">
    <property type="entry name" value="MONOACYLGLYCEROL LIPASE"/>
    <property type="match status" value="1"/>
</dbReference>
<dbReference type="InterPro" id="IPR000073">
    <property type="entry name" value="AB_hydrolase_1"/>
</dbReference>
<dbReference type="SUPFAM" id="SSF53474">
    <property type="entry name" value="alpha/beta-Hydrolases"/>
    <property type="match status" value="1"/>
</dbReference>
<feature type="chain" id="PRO_5012458549" description="AB hydrolase-1 domain-containing protein" evidence="1">
    <location>
        <begin position="29"/>
        <end position="190"/>
    </location>
</feature>
<dbReference type="InterPro" id="IPR050266">
    <property type="entry name" value="AB_hydrolase_sf"/>
</dbReference>
<feature type="domain" description="AB hydrolase-1" evidence="2">
    <location>
        <begin position="53"/>
        <end position="155"/>
    </location>
</feature>
<dbReference type="Gene3D" id="3.40.50.1820">
    <property type="entry name" value="alpha/beta hydrolase"/>
    <property type="match status" value="1"/>
</dbReference>
<keyword evidence="4" id="KW-1185">Reference proteome</keyword>
<organism evidence="3 4">
    <name type="scientific">Mesorhizobium prunaredense</name>
    <dbReference type="NCBI Taxonomy" id="1631249"/>
    <lineage>
        <taxon>Bacteria</taxon>
        <taxon>Pseudomonadati</taxon>
        <taxon>Pseudomonadota</taxon>
        <taxon>Alphaproteobacteria</taxon>
        <taxon>Hyphomicrobiales</taxon>
        <taxon>Phyllobacteriaceae</taxon>
        <taxon>Mesorhizobium</taxon>
    </lineage>
</organism>
<proteinExistence type="predicted"/>
<dbReference type="RefSeq" id="WP_077377913.1">
    <property type="nucleotide sequence ID" value="NZ_FTPD01000015.1"/>
</dbReference>
<accession>A0A1R3V6H6</accession>
<evidence type="ECO:0000259" key="2">
    <source>
        <dbReference type="Pfam" id="PF00561"/>
    </source>
</evidence>
<dbReference type="AlphaFoldDB" id="A0A1R3V6H6"/>
<dbReference type="Proteomes" id="UP000188388">
    <property type="component" value="Unassembled WGS sequence"/>
</dbReference>
<reference evidence="4" key="1">
    <citation type="submission" date="2017-01" db="EMBL/GenBank/DDBJ databases">
        <authorList>
            <person name="Brunel B."/>
        </authorList>
    </citation>
    <scope>NUCLEOTIDE SEQUENCE [LARGE SCALE GENOMIC DNA]</scope>
</reference>
<name>A0A1R3V6H6_9HYPH</name>